<dbReference type="InterPro" id="IPR051053">
    <property type="entry name" value="ECH/Chromodomain_protein"/>
</dbReference>
<name>A0A444M9S4_9RHOB</name>
<dbReference type="InterPro" id="IPR001753">
    <property type="entry name" value="Enoyl-CoA_hydra/iso"/>
</dbReference>
<dbReference type="Gene3D" id="1.10.12.10">
    <property type="entry name" value="Lyase 2-enoyl-coa Hydratase, Chain A, domain 2"/>
    <property type="match status" value="1"/>
</dbReference>
<organism evidence="2 3">
    <name type="scientific">Falsigemmobacter intermedius</name>
    <dbReference type="NCBI Taxonomy" id="1553448"/>
    <lineage>
        <taxon>Bacteria</taxon>
        <taxon>Pseudomonadati</taxon>
        <taxon>Pseudomonadota</taxon>
        <taxon>Alphaproteobacteria</taxon>
        <taxon>Rhodobacterales</taxon>
        <taxon>Paracoccaceae</taxon>
        <taxon>Falsigemmobacter</taxon>
    </lineage>
</organism>
<dbReference type="OrthoDB" id="9777711at2"/>
<dbReference type="Proteomes" id="UP000287168">
    <property type="component" value="Unassembled WGS sequence"/>
</dbReference>
<keyword evidence="3" id="KW-1185">Reference proteome</keyword>
<dbReference type="InterPro" id="IPR014748">
    <property type="entry name" value="Enoyl-CoA_hydra_C"/>
</dbReference>
<dbReference type="Gene3D" id="3.90.226.10">
    <property type="entry name" value="2-enoyl-CoA Hydratase, Chain A, domain 1"/>
    <property type="match status" value="1"/>
</dbReference>
<dbReference type="EMBL" id="SBLC01000019">
    <property type="protein sequence ID" value="RWY39907.1"/>
    <property type="molecule type" value="Genomic_DNA"/>
</dbReference>
<dbReference type="CDD" id="cd06558">
    <property type="entry name" value="crotonase-like"/>
    <property type="match status" value="1"/>
</dbReference>
<accession>A0A444M9S4</accession>
<dbReference type="InterPro" id="IPR029045">
    <property type="entry name" value="ClpP/crotonase-like_dom_sf"/>
</dbReference>
<gene>
    <name evidence="2" type="ORF">EP867_13080</name>
</gene>
<sequence>MFEDISYDVQDRIALVRFNRPEVLNAARMQTHEELKTALDLADRDDGVRAVVVSGQGRAFCAGTDLSQGFDLPMGGDPATGEGVPPDIGGTTVLRLFEMRKPVAAAINGAAVGFGLTFTLAMDIRFAAAGAKLAFPFAQRGICAESCCSWFLPRLVGMQTAQDWMLSGRTFLSEEALARGLVHEITAPEAVLERALAWAGEIATRTAPLSVALNRRLLWQMAGASGPEVAHRYESRGLMACLTGPDAAEGVAAFRERRAPHFHTGAAEMAFMDGWWRTGG</sequence>
<evidence type="ECO:0000313" key="2">
    <source>
        <dbReference type="EMBL" id="RWY39907.1"/>
    </source>
</evidence>
<reference evidence="2 3" key="1">
    <citation type="journal article" date="2015" name="Int. J. Syst. Evol. Microbiol.">
        <title>Gemmobacter intermedius sp. nov., isolated from a white stork (Ciconia ciconia).</title>
        <authorList>
            <person name="Kampfer P."/>
            <person name="Jerzak L."/>
            <person name="Wilharm G."/>
            <person name="Golke J."/>
            <person name="Busse H.J."/>
            <person name="Glaeser S.P."/>
        </authorList>
    </citation>
    <scope>NUCLEOTIDE SEQUENCE [LARGE SCALE GENOMIC DNA]</scope>
    <source>
        <strain evidence="2 3">119/4</strain>
    </source>
</reference>
<dbReference type="AlphaFoldDB" id="A0A444M9S4"/>
<evidence type="ECO:0000313" key="3">
    <source>
        <dbReference type="Proteomes" id="UP000287168"/>
    </source>
</evidence>
<dbReference type="Pfam" id="PF00378">
    <property type="entry name" value="ECH_1"/>
    <property type="match status" value="1"/>
</dbReference>
<evidence type="ECO:0000256" key="1">
    <source>
        <dbReference type="ARBA" id="ARBA00005254"/>
    </source>
</evidence>
<comment type="similarity">
    <text evidence="1">Belongs to the enoyl-CoA hydratase/isomerase family.</text>
</comment>
<dbReference type="GO" id="GO:0004300">
    <property type="term" value="F:enoyl-CoA hydratase activity"/>
    <property type="evidence" value="ECO:0007669"/>
    <property type="project" value="UniProtKB-EC"/>
</dbReference>
<dbReference type="EC" id="4.2.1.17" evidence="2"/>
<proteinExistence type="inferred from homology"/>
<keyword evidence="2" id="KW-0456">Lyase</keyword>
<dbReference type="RefSeq" id="WP_128489934.1">
    <property type="nucleotide sequence ID" value="NZ_JBHLXB010000025.1"/>
</dbReference>
<protein>
    <submittedName>
        <fullName evidence="2">Enoyl-CoA hydratase</fullName>
        <ecNumber evidence="2">4.2.1.17</ecNumber>
    </submittedName>
</protein>
<dbReference type="PANTHER" id="PTHR43684">
    <property type="match status" value="1"/>
</dbReference>
<dbReference type="PANTHER" id="PTHR43684:SF4">
    <property type="entry name" value="ENOYL-COA HYDRATASE_ISOMERASE FAMILY PROTEIN (AFU_ORTHOLOGUE AFUA_1G01890)"/>
    <property type="match status" value="1"/>
</dbReference>
<dbReference type="SUPFAM" id="SSF52096">
    <property type="entry name" value="ClpP/crotonase"/>
    <property type="match status" value="1"/>
</dbReference>
<comment type="caution">
    <text evidence="2">The sequence shown here is derived from an EMBL/GenBank/DDBJ whole genome shotgun (WGS) entry which is preliminary data.</text>
</comment>